<comment type="caution">
    <text evidence="11">The sequence shown here is derived from an EMBL/GenBank/DDBJ whole genome shotgun (WGS) entry which is preliminary data.</text>
</comment>
<dbReference type="Pfam" id="PF23289">
    <property type="entry name" value="Spectrin_5"/>
    <property type="match status" value="1"/>
</dbReference>
<proteinExistence type="inferred from homology"/>
<dbReference type="CDD" id="cd11856">
    <property type="entry name" value="SH3_p47phox_like"/>
    <property type="match status" value="1"/>
</dbReference>
<keyword evidence="3" id="KW-0344">Guanine-nucleotide releasing factor</keyword>
<feature type="compositionally biased region" description="Low complexity" evidence="6">
    <location>
        <begin position="1015"/>
        <end position="1032"/>
    </location>
</feature>
<dbReference type="InterPro" id="IPR056466">
    <property type="entry name" value="Spectrin_DBS"/>
</dbReference>
<evidence type="ECO:0000313" key="12">
    <source>
        <dbReference type="Proteomes" id="UP001367676"/>
    </source>
</evidence>
<dbReference type="PANTHER" id="PTHR22826">
    <property type="entry name" value="RHO GUANINE EXCHANGE FACTOR-RELATED"/>
    <property type="match status" value="1"/>
</dbReference>
<feature type="domain" description="CRAL-TRIO" evidence="10">
    <location>
        <begin position="62"/>
        <end position="171"/>
    </location>
</feature>
<dbReference type="SMART" id="SM00326">
    <property type="entry name" value="SH3"/>
    <property type="match status" value="1"/>
</dbReference>
<dbReference type="PROSITE" id="PS50002">
    <property type="entry name" value="SH3"/>
    <property type="match status" value="1"/>
</dbReference>
<keyword evidence="2" id="KW-0597">Phosphoprotein</keyword>
<feature type="region of interest" description="Disordered" evidence="6">
    <location>
        <begin position="899"/>
        <end position="939"/>
    </location>
</feature>
<evidence type="ECO:0000256" key="4">
    <source>
        <dbReference type="ARBA" id="ARBA00049987"/>
    </source>
</evidence>
<dbReference type="CDD" id="cd00160">
    <property type="entry name" value="RhoGEF"/>
    <property type="match status" value="1"/>
</dbReference>
<evidence type="ECO:0000256" key="6">
    <source>
        <dbReference type="SAM" id="MobiDB-lite"/>
    </source>
</evidence>
<evidence type="ECO:0000259" key="8">
    <source>
        <dbReference type="PROSITE" id="PS50003"/>
    </source>
</evidence>
<dbReference type="SUPFAM" id="SSF46966">
    <property type="entry name" value="Spectrin repeat"/>
    <property type="match status" value="1"/>
</dbReference>
<dbReference type="Pfam" id="PF22697">
    <property type="entry name" value="SOS1_NGEF_PH"/>
    <property type="match status" value="1"/>
</dbReference>
<dbReference type="Gene3D" id="3.40.525.10">
    <property type="entry name" value="CRAL-TRIO lipid binding domain"/>
    <property type="match status" value="1"/>
</dbReference>
<dbReference type="PROSITE" id="PS50010">
    <property type="entry name" value="DH_2"/>
    <property type="match status" value="1"/>
</dbReference>
<dbReference type="GO" id="GO:0005085">
    <property type="term" value="F:guanyl-nucleotide exchange factor activity"/>
    <property type="evidence" value="ECO:0007669"/>
    <property type="project" value="UniProtKB-KW"/>
</dbReference>
<feature type="region of interest" description="Disordered" evidence="6">
    <location>
        <begin position="1006"/>
        <end position="1032"/>
    </location>
</feature>
<name>A0AAN9T843_9HEMI</name>
<evidence type="ECO:0000256" key="5">
    <source>
        <dbReference type="PROSITE-ProRule" id="PRU00192"/>
    </source>
</evidence>
<reference evidence="11 12" key="1">
    <citation type="submission" date="2024-03" db="EMBL/GenBank/DDBJ databases">
        <title>Adaptation during the transition from Ophiocordyceps entomopathogen to insect associate is accompanied by gene loss and intensified selection.</title>
        <authorList>
            <person name="Ward C.M."/>
            <person name="Onetto C.A."/>
            <person name="Borneman A.R."/>
        </authorList>
    </citation>
    <scope>NUCLEOTIDE SEQUENCE [LARGE SCALE GENOMIC DNA]</scope>
    <source>
        <strain evidence="11">AWRI1</strain>
        <tissue evidence="11">Single Adult Female</tissue>
    </source>
</reference>
<dbReference type="InterPro" id="IPR051336">
    <property type="entry name" value="RhoGEF_Guanine_NuclExch_SF"/>
</dbReference>
<evidence type="ECO:0000259" key="10">
    <source>
        <dbReference type="PROSITE" id="PS50191"/>
    </source>
</evidence>
<feature type="compositionally biased region" description="Polar residues" evidence="6">
    <location>
        <begin position="899"/>
        <end position="917"/>
    </location>
</feature>
<dbReference type="Gene3D" id="1.20.900.10">
    <property type="entry name" value="Dbl homology (DH) domain"/>
    <property type="match status" value="1"/>
</dbReference>
<dbReference type="InterPro" id="IPR000219">
    <property type="entry name" value="DH_dom"/>
</dbReference>
<feature type="domain" description="SH3" evidence="7">
    <location>
        <begin position="945"/>
        <end position="1006"/>
    </location>
</feature>
<dbReference type="InterPro" id="IPR001849">
    <property type="entry name" value="PH_domain"/>
</dbReference>
<dbReference type="PANTHER" id="PTHR22826:SF211">
    <property type="entry name" value="LD43457P"/>
    <property type="match status" value="1"/>
</dbReference>
<dbReference type="FunFam" id="2.30.29.30:FF:000078">
    <property type="entry name" value="Guanine nucleotide exchange factor DBS"/>
    <property type="match status" value="1"/>
</dbReference>
<evidence type="ECO:0008006" key="13">
    <source>
        <dbReference type="Google" id="ProtNLM"/>
    </source>
</evidence>
<dbReference type="SUPFAM" id="SSF50044">
    <property type="entry name" value="SH3-domain"/>
    <property type="match status" value="1"/>
</dbReference>
<evidence type="ECO:0000259" key="9">
    <source>
        <dbReference type="PROSITE" id="PS50010"/>
    </source>
</evidence>
<dbReference type="EMBL" id="JBBCAQ010000036">
    <property type="protein sequence ID" value="KAK7576592.1"/>
    <property type="molecule type" value="Genomic_DNA"/>
</dbReference>
<dbReference type="InterPro" id="IPR036028">
    <property type="entry name" value="SH3-like_dom_sf"/>
</dbReference>
<dbReference type="InterPro" id="IPR055251">
    <property type="entry name" value="SOS1_NGEF_PH"/>
</dbReference>
<dbReference type="InterPro" id="IPR001251">
    <property type="entry name" value="CRAL-TRIO_dom"/>
</dbReference>
<evidence type="ECO:0000256" key="2">
    <source>
        <dbReference type="ARBA" id="ARBA00022553"/>
    </source>
</evidence>
<evidence type="ECO:0000256" key="3">
    <source>
        <dbReference type="ARBA" id="ARBA00022658"/>
    </source>
</evidence>
<evidence type="ECO:0000313" key="11">
    <source>
        <dbReference type="EMBL" id="KAK7576592.1"/>
    </source>
</evidence>
<feature type="domain" description="PH" evidence="8">
    <location>
        <begin position="763"/>
        <end position="876"/>
    </location>
</feature>
<dbReference type="Pfam" id="PF00018">
    <property type="entry name" value="SH3_1"/>
    <property type="match status" value="1"/>
</dbReference>
<keyword evidence="1 5" id="KW-0728">SH3 domain</keyword>
<dbReference type="Gene3D" id="2.30.29.30">
    <property type="entry name" value="Pleckstrin-homology domain (PH domain)/Phosphotyrosine-binding domain (PTB)"/>
    <property type="match status" value="1"/>
</dbReference>
<dbReference type="InterPro" id="IPR035899">
    <property type="entry name" value="DBL_dom_sf"/>
</dbReference>
<dbReference type="CDD" id="cd00170">
    <property type="entry name" value="SEC14"/>
    <property type="match status" value="1"/>
</dbReference>
<dbReference type="SUPFAM" id="SSF50729">
    <property type="entry name" value="PH domain-like"/>
    <property type="match status" value="1"/>
</dbReference>
<gene>
    <name evidence="11" type="ORF">V9T40_012878</name>
</gene>
<accession>A0AAN9T843</accession>
<evidence type="ECO:0000259" key="7">
    <source>
        <dbReference type="PROSITE" id="PS50002"/>
    </source>
</evidence>
<dbReference type="SMART" id="SM00233">
    <property type="entry name" value="PH"/>
    <property type="match status" value="1"/>
</dbReference>
<dbReference type="Gene3D" id="2.30.30.40">
    <property type="entry name" value="SH3 Domains"/>
    <property type="match status" value="1"/>
</dbReference>
<sequence>MPGIEISSNGDEMENHISVTDIADLLLHQYVIVTGGKSKERCPIITFPDNGLFHLLSDEDYKRLISYITIVPSLHEADNGFVLIVDRRNDKWSSVKHILLKFTEFFPGLIHVVYVIKPLSFLQKAISEVSSKIFKEDFKFKVVFCSIEELLQNIDKSELTKSLNGELVYDHEEWIQQRIALEQFSIKMRSMSQLLDEFTQYVRSCSDELPKTVDEAMALLGDHSEKYKNLKDSIINSSMRGEELLRDMKRGKPTSDLPPSSVNNVSALERLLVQLEETEKIFDEFWEHHACQLKQSLELRTFEQDFEETKKKLLDYTKMASEMTEMGESLEHVDSLIEELNKFHSLCQTEIDRSEELMQRGDQILDSQRYVDVDEIEAKSQELRLVNQSLAEKLLERISTLKRARMFQIRMKKANKWCSQGIEILGSQNIEKYSMFPDKAEQVLLELEQFVASADAFNVSGADDLYVLLEDTVSTESKALVTQVLQRIEDVTVMCEKRITNLRRLLVKPNRPIQSVSPEIVTNNSRESAIEENQKELTSCFTNGLAEKKNELSEVSHDPFIELTNDHSKQRHILKELLDTEKIYVQEMKSIISGYRDKMYDDDIKSQVPEELFGKENILFCNIEELCNFHGEIFLPQLSSSILDISKVAALFVARKDELLRLYSYYCQNVIKSDKLRAKVGEKNSFFISCQLKLGHKLPLAAYMLKPVQRITKYQLLLKDLMSTIDDEKHLNQLRLALDCMLLVLKCVNDRMHSVSIAGFKGDVSEQGDLLLQASFNVWVENKKDILKELRLKPLRRHIFLYRKAMLFCKKSSHNKGEYHYKGMLKMSKIGLTETVRGDPKKFEVWLGGRQEIYIIQATTVEQRDLWVKEIQKVLFEQLEELKGEKLRQYGKWNSRTISLESMNPPSGCNSRGASRPNSHHEVTDDSSSELSNSEDEDSVATNNYINSNFVALADYCASGQNEVSLKEGDKLEVLKMGSAGWWYVKLLHCNSEGWVPSAYLEPKEHRKVARSVASSSSQQSFNSQNSADTAD</sequence>
<dbReference type="Pfam" id="PF00621">
    <property type="entry name" value="RhoGEF"/>
    <property type="match status" value="1"/>
</dbReference>
<dbReference type="SMART" id="SM00325">
    <property type="entry name" value="RhoGEF"/>
    <property type="match status" value="1"/>
</dbReference>
<feature type="compositionally biased region" description="Acidic residues" evidence="6">
    <location>
        <begin position="925"/>
        <end position="939"/>
    </location>
</feature>
<dbReference type="InterPro" id="IPR036865">
    <property type="entry name" value="CRAL-TRIO_dom_sf"/>
</dbReference>
<dbReference type="AlphaFoldDB" id="A0AAN9T843"/>
<dbReference type="PROSITE" id="PS50191">
    <property type="entry name" value="CRAL_TRIO"/>
    <property type="match status" value="1"/>
</dbReference>
<dbReference type="Gene3D" id="1.20.58.60">
    <property type="match status" value="1"/>
</dbReference>
<dbReference type="PROSITE" id="PS50003">
    <property type="entry name" value="PH_DOMAIN"/>
    <property type="match status" value="1"/>
</dbReference>
<dbReference type="InterPro" id="IPR011993">
    <property type="entry name" value="PH-like_dom_sf"/>
</dbReference>
<comment type="similarity">
    <text evidence="4">Belongs to the MCF2 family.</text>
</comment>
<organism evidence="11 12">
    <name type="scientific">Parthenolecanium corni</name>
    <dbReference type="NCBI Taxonomy" id="536013"/>
    <lineage>
        <taxon>Eukaryota</taxon>
        <taxon>Metazoa</taxon>
        <taxon>Ecdysozoa</taxon>
        <taxon>Arthropoda</taxon>
        <taxon>Hexapoda</taxon>
        <taxon>Insecta</taxon>
        <taxon>Pterygota</taxon>
        <taxon>Neoptera</taxon>
        <taxon>Paraneoptera</taxon>
        <taxon>Hemiptera</taxon>
        <taxon>Sternorrhyncha</taxon>
        <taxon>Coccoidea</taxon>
        <taxon>Coccidae</taxon>
        <taxon>Parthenolecanium</taxon>
    </lineage>
</organism>
<dbReference type="SMART" id="SM00516">
    <property type="entry name" value="SEC14"/>
    <property type="match status" value="1"/>
</dbReference>
<dbReference type="SUPFAM" id="SSF48065">
    <property type="entry name" value="DBL homology domain (DH-domain)"/>
    <property type="match status" value="1"/>
</dbReference>
<dbReference type="SUPFAM" id="SSF52087">
    <property type="entry name" value="CRAL/TRIO domain"/>
    <property type="match status" value="1"/>
</dbReference>
<feature type="domain" description="DH" evidence="9">
    <location>
        <begin position="569"/>
        <end position="751"/>
    </location>
</feature>
<protein>
    <recommendedName>
        <fullName evidence="13">Guanine nucleotide exchange factor DBS</fullName>
    </recommendedName>
</protein>
<evidence type="ECO:0000256" key="1">
    <source>
        <dbReference type="ARBA" id="ARBA00022443"/>
    </source>
</evidence>
<dbReference type="Pfam" id="PF13716">
    <property type="entry name" value="CRAL_TRIO_2"/>
    <property type="match status" value="1"/>
</dbReference>
<dbReference type="Proteomes" id="UP001367676">
    <property type="component" value="Unassembled WGS sequence"/>
</dbReference>
<dbReference type="InterPro" id="IPR001452">
    <property type="entry name" value="SH3_domain"/>
</dbReference>
<keyword evidence="12" id="KW-1185">Reference proteome</keyword>
<dbReference type="GO" id="GO:0005737">
    <property type="term" value="C:cytoplasm"/>
    <property type="evidence" value="ECO:0007669"/>
    <property type="project" value="TreeGrafter"/>
</dbReference>